<evidence type="ECO:0000256" key="3">
    <source>
        <dbReference type="ARBA" id="ARBA00022475"/>
    </source>
</evidence>
<dbReference type="GO" id="GO:0005886">
    <property type="term" value="C:plasma membrane"/>
    <property type="evidence" value="ECO:0007669"/>
    <property type="project" value="UniProtKB-SubCell"/>
</dbReference>
<reference evidence="9 10" key="1">
    <citation type="submission" date="2017-11" db="EMBL/GenBank/DDBJ databases">
        <title>Genome sequence of Mesoplasma corruscae ELCA-2 (ATCC 49579).</title>
        <authorList>
            <person name="Lo W.-S."/>
            <person name="Kuo C.-H."/>
        </authorList>
    </citation>
    <scope>NUCLEOTIDE SEQUENCE [LARGE SCALE GENOMIC DNA]</scope>
    <source>
        <strain evidence="9 10">ELCA-2</strain>
    </source>
</reference>
<proteinExistence type="inferred from homology"/>
<comment type="caution">
    <text evidence="9">The sequence shown here is derived from an EMBL/GenBank/DDBJ whole genome shotgun (WGS) entry which is preliminary data.</text>
</comment>
<dbReference type="OrthoDB" id="9773221at2"/>
<protein>
    <submittedName>
        <fullName evidence="9">Oligopeptide ABC transporter permease</fullName>
    </submittedName>
</protein>
<dbReference type="EMBL" id="PHNF01000001">
    <property type="protein sequence ID" value="PPE06716.1"/>
    <property type="molecule type" value="Genomic_DNA"/>
</dbReference>
<dbReference type="SUPFAM" id="SSF161098">
    <property type="entry name" value="MetI-like"/>
    <property type="match status" value="1"/>
</dbReference>
<dbReference type="GO" id="GO:0055085">
    <property type="term" value="P:transmembrane transport"/>
    <property type="evidence" value="ECO:0007669"/>
    <property type="project" value="InterPro"/>
</dbReference>
<keyword evidence="3" id="KW-1003">Cell membrane</keyword>
<evidence type="ECO:0000256" key="4">
    <source>
        <dbReference type="ARBA" id="ARBA00022692"/>
    </source>
</evidence>
<feature type="transmembrane region" description="Helical" evidence="7">
    <location>
        <begin position="322"/>
        <end position="345"/>
    </location>
</feature>
<accession>A0A2S5RHA7</accession>
<dbReference type="RefSeq" id="WP_104207885.1">
    <property type="nucleotide sequence ID" value="NZ_PHNF01000001.1"/>
</dbReference>
<dbReference type="PROSITE" id="PS50928">
    <property type="entry name" value="ABC_TM1"/>
    <property type="match status" value="1"/>
</dbReference>
<dbReference type="Pfam" id="PF00528">
    <property type="entry name" value="BPD_transp_1"/>
    <property type="match status" value="1"/>
</dbReference>
<feature type="transmembrane region" description="Helical" evidence="7">
    <location>
        <begin position="269"/>
        <end position="287"/>
    </location>
</feature>
<keyword evidence="6 7" id="KW-0472">Membrane</keyword>
<dbReference type="AlphaFoldDB" id="A0A2S5RHA7"/>
<evidence type="ECO:0000313" key="10">
    <source>
        <dbReference type="Proteomes" id="UP000239785"/>
    </source>
</evidence>
<keyword evidence="2 7" id="KW-0813">Transport</keyword>
<keyword evidence="5 7" id="KW-1133">Transmembrane helix</keyword>
<feature type="transmembrane region" description="Helical" evidence="7">
    <location>
        <begin position="197"/>
        <end position="215"/>
    </location>
</feature>
<comment type="similarity">
    <text evidence="7">Belongs to the binding-protein-dependent transport system permease family.</text>
</comment>
<dbReference type="PANTHER" id="PTHR30465">
    <property type="entry name" value="INNER MEMBRANE ABC TRANSPORTER"/>
    <property type="match status" value="1"/>
</dbReference>
<dbReference type="InterPro" id="IPR000515">
    <property type="entry name" value="MetI-like"/>
</dbReference>
<keyword evidence="4 7" id="KW-0812">Transmembrane</keyword>
<dbReference type="Proteomes" id="UP000239785">
    <property type="component" value="Unassembled WGS sequence"/>
</dbReference>
<dbReference type="InterPro" id="IPR035906">
    <property type="entry name" value="MetI-like_sf"/>
</dbReference>
<sequence>MIEKANNKLDDLIEKVSHHSVNKRSSQNLLYHLKYFFGESNNKIHEFTKKTPLFFYSLKRIGYSLLTILMAVIVIYCLFHFVMKDETLIKDLNGVMDKLKLFPGNAKYERIVSSRKKMVGLDGPLLYQIFIYIRNIIPVIPKTVFIQPKLLDTGDLVATPIKTLFFLGLSVTDLPGFHMQTPVQTIFKDAMPSSFKLGFPGVLLSYVFGIPLGIIAGKNKDRKADRLINALCSVFMVIPAVVTITIFYSVSLSIGGSTSWVLGGIETKIYAILCVVIFSFSGITLYTRRLVVDEMTTEYTKFAQSKGLSSRYIFFVHIYRNAFIKMAGSIPATFASTIFGLNILVEGKWGVRGMGSYVSNAINGNDIFVAMGYVVISAVVGVFAGLLGDLLTAALDPRIKFR</sequence>
<feature type="transmembrane region" description="Helical" evidence="7">
    <location>
        <begin position="61"/>
        <end position="82"/>
    </location>
</feature>
<evidence type="ECO:0000259" key="8">
    <source>
        <dbReference type="PROSITE" id="PS50928"/>
    </source>
</evidence>
<evidence type="ECO:0000256" key="7">
    <source>
        <dbReference type="RuleBase" id="RU363032"/>
    </source>
</evidence>
<evidence type="ECO:0000256" key="6">
    <source>
        <dbReference type="ARBA" id="ARBA00023136"/>
    </source>
</evidence>
<feature type="transmembrane region" description="Helical" evidence="7">
    <location>
        <begin position="227"/>
        <end position="249"/>
    </location>
</feature>
<evidence type="ECO:0000256" key="1">
    <source>
        <dbReference type="ARBA" id="ARBA00004651"/>
    </source>
</evidence>
<dbReference type="PANTHER" id="PTHR30465:SF0">
    <property type="entry name" value="OLIGOPEPTIDE TRANSPORT SYSTEM PERMEASE PROTEIN APPB"/>
    <property type="match status" value="1"/>
</dbReference>
<organism evidence="9 10">
    <name type="scientific">Mesoplasma corruscae</name>
    <dbReference type="NCBI Taxonomy" id="216874"/>
    <lineage>
        <taxon>Bacteria</taxon>
        <taxon>Bacillati</taxon>
        <taxon>Mycoplasmatota</taxon>
        <taxon>Mollicutes</taxon>
        <taxon>Entomoplasmatales</taxon>
        <taxon>Entomoplasmataceae</taxon>
        <taxon>Mesoplasma</taxon>
    </lineage>
</organism>
<feature type="domain" description="ABC transmembrane type-1" evidence="8">
    <location>
        <begin position="191"/>
        <end position="392"/>
    </location>
</feature>
<dbReference type="Gene3D" id="1.10.3720.10">
    <property type="entry name" value="MetI-like"/>
    <property type="match status" value="1"/>
</dbReference>
<gene>
    <name evidence="9" type="primary">oppB</name>
    <name evidence="9" type="ORF">MCORR_v1c03470</name>
</gene>
<dbReference type="CDD" id="cd06261">
    <property type="entry name" value="TM_PBP2"/>
    <property type="match status" value="1"/>
</dbReference>
<evidence type="ECO:0000256" key="5">
    <source>
        <dbReference type="ARBA" id="ARBA00022989"/>
    </source>
</evidence>
<feature type="transmembrane region" description="Helical" evidence="7">
    <location>
        <begin position="367"/>
        <end position="395"/>
    </location>
</feature>
<keyword evidence="10" id="KW-1185">Reference proteome</keyword>
<name>A0A2S5RHA7_9MOLU</name>
<dbReference type="NCBIfam" id="NF043081">
    <property type="entry name" value="MMSYN1_0165"/>
    <property type="match status" value="1"/>
</dbReference>
<evidence type="ECO:0000256" key="2">
    <source>
        <dbReference type="ARBA" id="ARBA00022448"/>
    </source>
</evidence>
<comment type="subcellular location">
    <subcellularLocation>
        <location evidence="1 7">Cell membrane</location>
        <topology evidence="1 7">Multi-pass membrane protein</topology>
    </subcellularLocation>
</comment>
<evidence type="ECO:0000313" key="9">
    <source>
        <dbReference type="EMBL" id="PPE06716.1"/>
    </source>
</evidence>